<evidence type="ECO:0000256" key="1">
    <source>
        <dbReference type="ARBA" id="ARBA00004997"/>
    </source>
</evidence>
<evidence type="ECO:0000256" key="7">
    <source>
        <dbReference type="ARBA" id="ARBA00022777"/>
    </source>
</evidence>
<feature type="domain" description="Pyruvate kinase barrel" evidence="14">
    <location>
        <begin position="1"/>
        <end position="320"/>
    </location>
</feature>
<evidence type="ECO:0000256" key="2">
    <source>
        <dbReference type="ARBA" id="ARBA00008663"/>
    </source>
</evidence>
<evidence type="ECO:0000256" key="11">
    <source>
        <dbReference type="ARBA" id="ARBA00023317"/>
    </source>
</evidence>
<evidence type="ECO:0000259" key="14">
    <source>
        <dbReference type="Pfam" id="PF00224"/>
    </source>
</evidence>
<dbReference type="Gene3D" id="2.40.33.10">
    <property type="entry name" value="PK beta-barrel domain-like"/>
    <property type="match status" value="1"/>
</dbReference>
<evidence type="ECO:0000256" key="9">
    <source>
        <dbReference type="ARBA" id="ARBA00022842"/>
    </source>
</evidence>
<dbReference type="GO" id="GO:0000287">
    <property type="term" value="F:magnesium ion binding"/>
    <property type="evidence" value="ECO:0007669"/>
    <property type="project" value="UniProtKB-UniRule"/>
</dbReference>
<dbReference type="GO" id="GO:0005524">
    <property type="term" value="F:ATP binding"/>
    <property type="evidence" value="ECO:0007669"/>
    <property type="project" value="UniProtKB-KW"/>
</dbReference>
<evidence type="ECO:0000256" key="3">
    <source>
        <dbReference type="ARBA" id="ARBA00012142"/>
    </source>
</evidence>
<keyword evidence="4 13" id="KW-0808">Transferase</keyword>
<name>A0A317JP50_9BACT</name>
<dbReference type="PANTHER" id="PTHR11817">
    <property type="entry name" value="PYRUVATE KINASE"/>
    <property type="match status" value="1"/>
</dbReference>
<dbReference type="Gene3D" id="3.20.20.60">
    <property type="entry name" value="Phosphoenolpyruvate-binding domains"/>
    <property type="match status" value="1"/>
</dbReference>
<comment type="catalytic activity">
    <reaction evidence="13">
        <text>pyruvate + ATP = phosphoenolpyruvate + ADP + H(+)</text>
        <dbReference type="Rhea" id="RHEA:18157"/>
        <dbReference type="ChEBI" id="CHEBI:15361"/>
        <dbReference type="ChEBI" id="CHEBI:15378"/>
        <dbReference type="ChEBI" id="CHEBI:30616"/>
        <dbReference type="ChEBI" id="CHEBI:58702"/>
        <dbReference type="ChEBI" id="CHEBI:456216"/>
        <dbReference type="EC" id="2.7.1.40"/>
    </reaction>
</comment>
<keyword evidence="11 15" id="KW-0670">Pyruvate</keyword>
<reference evidence="15 16" key="1">
    <citation type="submission" date="2018-02" db="EMBL/GenBank/DDBJ databases">
        <title>Genomic Reconstructions from Amazon Rainforest and Pasture Soil Reveal Novel Insights into the Physiology of Candidate Phyla in Tropical Sites.</title>
        <authorList>
            <person name="Kroeger M.E."/>
            <person name="Delmont T."/>
            <person name="Eren A.M."/>
            <person name="Guo J."/>
            <person name="Meyer K.M."/>
            <person name="Khan K."/>
            <person name="Rodrigues J.L.M."/>
            <person name="Bohannan B.J.M."/>
            <person name="Tringe S."/>
            <person name="Borges C.D."/>
            <person name="Tiedje J."/>
            <person name="Tsai S.M."/>
            <person name="Nusslein K."/>
        </authorList>
    </citation>
    <scope>NUCLEOTIDE SEQUENCE [LARGE SCALE GENOMIC DNA]</scope>
    <source>
        <strain evidence="15">Amazon FNV 2010 28 9</strain>
    </source>
</reference>
<dbReference type="GO" id="GO:0030955">
    <property type="term" value="F:potassium ion binding"/>
    <property type="evidence" value="ECO:0007669"/>
    <property type="project" value="UniProtKB-UniRule"/>
</dbReference>
<evidence type="ECO:0000256" key="4">
    <source>
        <dbReference type="ARBA" id="ARBA00022679"/>
    </source>
</evidence>
<keyword evidence="5" id="KW-0479">Metal-binding</keyword>
<gene>
    <name evidence="15" type="primary">pyk</name>
    <name evidence="15" type="ORF">C5B42_03135</name>
</gene>
<proteinExistence type="inferred from homology"/>
<dbReference type="UniPathway" id="UPA00109">
    <property type="reaction ID" value="UER00188"/>
</dbReference>
<protein>
    <recommendedName>
        <fullName evidence="3 12">Pyruvate kinase</fullName>
        <ecNumber evidence="3 12">2.7.1.40</ecNumber>
    </recommendedName>
</protein>
<dbReference type="InterPro" id="IPR011037">
    <property type="entry name" value="Pyrv_Knase-like_insert_dom_sf"/>
</dbReference>
<dbReference type="PRINTS" id="PR01050">
    <property type="entry name" value="PYRUVTKNASE"/>
</dbReference>
<dbReference type="InterPro" id="IPR001697">
    <property type="entry name" value="Pyr_Knase"/>
</dbReference>
<evidence type="ECO:0000256" key="13">
    <source>
        <dbReference type="RuleBase" id="RU000504"/>
    </source>
</evidence>
<comment type="caution">
    <text evidence="15">The sequence shown here is derived from an EMBL/GenBank/DDBJ whole genome shotgun (WGS) entry which is preliminary data.</text>
</comment>
<evidence type="ECO:0000313" key="15">
    <source>
        <dbReference type="EMBL" id="PWU23399.1"/>
    </source>
</evidence>
<evidence type="ECO:0000256" key="8">
    <source>
        <dbReference type="ARBA" id="ARBA00022840"/>
    </source>
</evidence>
<comment type="similarity">
    <text evidence="2 13">Belongs to the pyruvate kinase family.</text>
</comment>
<dbReference type="SUPFAM" id="SSF50800">
    <property type="entry name" value="PK beta-barrel domain-like"/>
    <property type="match status" value="1"/>
</dbReference>
<dbReference type="NCBIfam" id="TIGR01064">
    <property type="entry name" value="pyruv_kin"/>
    <property type="match status" value="1"/>
</dbReference>
<keyword evidence="6" id="KW-0547">Nucleotide-binding</keyword>
<dbReference type="SUPFAM" id="SSF51621">
    <property type="entry name" value="Phosphoenolpyruvate/pyruvate domain"/>
    <property type="match status" value="1"/>
</dbReference>
<keyword evidence="7 13" id="KW-0418">Kinase</keyword>
<evidence type="ECO:0000313" key="16">
    <source>
        <dbReference type="Proteomes" id="UP000246104"/>
    </source>
</evidence>
<evidence type="ECO:0000256" key="10">
    <source>
        <dbReference type="ARBA" id="ARBA00023152"/>
    </source>
</evidence>
<dbReference type="GO" id="GO:0016301">
    <property type="term" value="F:kinase activity"/>
    <property type="evidence" value="ECO:0007669"/>
    <property type="project" value="UniProtKB-KW"/>
</dbReference>
<dbReference type="GO" id="GO:0004743">
    <property type="term" value="F:pyruvate kinase activity"/>
    <property type="evidence" value="ECO:0007669"/>
    <property type="project" value="UniProtKB-UniRule"/>
</dbReference>
<dbReference type="InterPro" id="IPR015793">
    <property type="entry name" value="Pyrv_Knase_brl"/>
</dbReference>
<keyword evidence="10 13" id="KW-0324">Glycolysis</keyword>
<dbReference type="InterPro" id="IPR015813">
    <property type="entry name" value="Pyrv/PenolPyrv_kinase-like_dom"/>
</dbReference>
<evidence type="ECO:0000256" key="6">
    <source>
        <dbReference type="ARBA" id="ARBA00022741"/>
    </source>
</evidence>
<dbReference type="EC" id="2.7.1.40" evidence="3 12"/>
<organism evidence="15 16">
    <name type="scientific">Candidatus Cerribacteria bacterium 'Amazon FNV 2010 28 9'</name>
    <dbReference type="NCBI Taxonomy" id="2081795"/>
    <lineage>
        <taxon>Bacteria</taxon>
        <taxon>Candidatus Cerribacteria</taxon>
    </lineage>
</organism>
<evidence type="ECO:0000256" key="5">
    <source>
        <dbReference type="ARBA" id="ARBA00022723"/>
    </source>
</evidence>
<dbReference type="EMBL" id="PSRQ01000035">
    <property type="protein sequence ID" value="PWU23399.1"/>
    <property type="molecule type" value="Genomic_DNA"/>
</dbReference>
<keyword evidence="9 13" id="KW-0460">Magnesium</keyword>
<comment type="pathway">
    <text evidence="1 13">Carbohydrate degradation; glycolysis; pyruvate from D-glyceraldehyde 3-phosphate: step 5/5.</text>
</comment>
<evidence type="ECO:0000256" key="12">
    <source>
        <dbReference type="NCBIfam" id="TIGR01064"/>
    </source>
</evidence>
<dbReference type="AlphaFoldDB" id="A0A317JP50"/>
<dbReference type="InterPro" id="IPR015806">
    <property type="entry name" value="Pyrv_Knase_insert_dom_sf"/>
</dbReference>
<accession>A0A317JP50</accession>
<sequence length="347" mass="38818">MRRTKITATIGPAWDTQDGITTMLNTGVNIIRFNMKHVTKEWHDERIPLVRSVSATLHKPVAILIDLQGPEIRVETANKQDVPFKSGETVHFSLTPAGERDIVIPTKEVFTAIKPGHVVLIDDGSVELTVTATTPTTFDATISEDYTVKHRKSLNMPGIDIDLAAMTDDDYQKLEMKNIKMVDIVALSFTRSKKDVEHLRGEMDKRGIKAWICAKIENQMALDNLEEIVEASDCVMVARGDLGVETPLEMLAYNQKRIIKMCREKNKPVITATQMLHSMVNNPRPTRAEMCDVANAVYDGTDATMLSEESAMGKYAVKCVQTMGKILEFTETVVPQPATNRFDEIMH</sequence>
<dbReference type="Proteomes" id="UP000246104">
    <property type="component" value="Unassembled WGS sequence"/>
</dbReference>
<dbReference type="Pfam" id="PF00224">
    <property type="entry name" value="PK"/>
    <property type="match status" value="1"/>
</dbReference>
<keyword evidence="8" id="KW-0067">ATP-binding</keyword>
<dbReference type="InterPro" id="IPR040442">
    <property type="entry name" value="Pyrv_kinase-like_dom_sf"/>
</dbReference>